<sequence>MRSTTATIIIVTVFCMFFKQRVEGADNIPSGSPLPHLLRLPAGSQESKPANNADDKSYIRLWKRKLKDGVNYEYTYHNPVKNGAINQQGSVTLFKTKDPKGGQPKSTGYLISYRTSEDFSFTNPLDSDWDVANSPYYYNNNNKNTNNNYYQSPYKYRTADNVGTPYSHPYSPDHQHNGNPAFHGYRRPTSLTTSPPHATEPRCYGERNFGYNSNVIYCCMYADRPQPSSSPYPKHVCWRQHITWGRRMQ</sequence>
<evidence type="ECO:0000256" key="1">
    <source>
        <dbReference type="SAM" id="MobiDB-lite"/>
    </source>
</evidence>
<dbReference type="RefSeq" id="XP_036355429.1">
    <property type="nucleotide sequence ID" value="XM_036499536.1"/>
</dbReference>
<feature type="signal peptide" evidence="2">
    <location>
        <begin position="1"/>
        <end position="24"/>
    </location>
</feature>
<evidence type="ECO:0000313" key="3">
    <source>
        <dbReference type="Proteomes" id="UP000515154"/>
    </source>
</evidence>
<keyword evidence="3" id="KW-1185">Reference proteome</keyword>
<organism evidence="3 4">
    <name type="scientific">Octopus sinensis</name>
    <name type="common">East Asian common octopus</name>
    <dbReference type="NCBI Taxonomy" id="2607531"/>
    <lineage>
        <taxon>Eukaryota</taxon>
        <taxon>Metazoa</taxon>
        <taxon>Spiralia</taxon>
        <taxon>Lophotrochozoa</taxon>
        <taxon>Mollusca</taxon>
        <taxon>Cephalopoda</taxon>
        <taxon>Coleoidea</taxon>
        <taxon>Octopodiformes</taxon>
        <taxon>Octopoda</taxon>
        <taxon>Incirrata</taxon>
        <taxon>Octopodidae</taxon>
        <taxon>Octopus</taxon>
    </lineage>
</organism>
<reference evidence="4" key="1">
    <citation type="submission" date="2025-08" db="UniProtKB">
        <authorList>
            <consortium name="RefSeq"/>
        </authorList>
    </citation>
    <scope>IDENTIFICATION</scope>
</reference>
<keyword evidence="2" id="KW-0732">Signal</keyword>
<accession>A0A7E6EJG0</accession>
<dbReference type="KEGG" id="osn:118761529"/>
<evidence type="ECO:0000256" key="2">
    <source>
        <dbReference type="SAM" id="SignalP"/>
    </source>
</evidence>
<dbReference type="Proteomes" id="UP000515154">
    <property type="component" value="Unplaced"/>
</dbReference>
<dbReference type="AlphaFoldDB" id="A0A7E6EJG0"/>
<protein>
    <submittedName>
        <fullName evidence="4">Uncharacterized protein LOC118761529</fullName>
    </submittedName>
</protein>
<gene>
    <name evidence="4" type="primary">LOC118761529</name>
</gene>
<proteinExistence type="predicted"/>
<name>A0A7E6EJG0_9MOLL</name>
<feature type="region of interest" description="Disordered" evidence="1">
    <location>
        <begin position="179"/>
        <end position="199"/>
    </location>
</feature>
<evidence type="ECO:0000313" key="4">
    <source>
        <dbReference type="RefSeq" id="XP_036355429.1"/>
    </source>
</evidence>
<feature type="chain" id="PRO_5028986721" evidence="2">
    <location>
        <begin position="25"/>
        <end position="249"/>
    </location>
</feature>